<comment type="caution">
    <text evidence="1">The sequence shown here is derived from an EMBL/GenBank/DDBJ whole genome shotgun (WGS) entry which is preliminary data.</text>
</comment>
<keyword evidence="2" id="KW-1185">Reference proteome</keyword>
<reference evidence="1 2" key="1">
    <citation type="journal article" date="2015" name="Nat. Commun.">
        <title>Lucilia cuprina genome unlocks parasitic fly biology to underpin future interventions.</title>
        <authorList>
            <person name="Anstead C.A."/>
            <person name="Korhonen P.K."/>
            <person name="Young N.D."/>
            <person name="Hall R.S."/>
            <person name="Jex A.R."/>
            <person name="Murali S.C."/>
            <person name="Hughes D.S."/>
            <person name="Lee S.F."/>
            <person name="Perry T."/>
            <person name="Stroehlein A.J."/>
            <person name="Ansell B.R."/>
            <person name="Breugelmans B."/>
            <person name="Hofmann A."/>
            <person name="Qu J."/>
            <person name="Dugan S."/>
            <person name="Lee S.L."/>
            <person name="Chao H."/>
            <person name="Dinh H."/>
            <person name="Han Y."/>
            <person name="Doddapaneni H.V."/>
            <person name="Worley K.C."/>
            <person name="Muzny D.M."/>
            <person name="Ioannidis P."/>
            <person name="Waterhouse R.M."/>
            <person name="Zdobnov E.M."/>
            <person name="James P.J."/>
            <person name="Bagnall N.H."/>
            <person name="Kotze A.C."/>
            <person name="Gibbs R.A."/>
            <person name="Richards S."/>
            <person name="Batterham P."/>
            <person name="Gasser R.B."/>
        </authorList>
    </citation>
    <scope>NUCLEOTIDE SEQUENCE [LARGE SCALE GENOMIC DNA]</scope>
    <source>
        <strain evidence="1 2">LS</strain>
        <tissue evidence="1">Full body</tissue>
    </source>
</reference>
<evidence type="ECO:0000313" key="1">
    <source>
        <dbReference type="EMBL" id="KNC28172.1"/>
    </source>
</evidence>
<dbReference type="Proteomes" id="UP000037069">
    <property type="component" value="Unassembled WGS sequence"/>
</dbReference>
<organism evidence="1 2">
    <name type="scientific">Lucilia cuprina</name>
    <name type="common">Green bottle fly</name>
    <name type="synonym">Australian sheep blowfly</name>
    <dbReference type="NCBI Taxonomy" id="7375"/>
    <lineage>
        <taxon>Eukaryota</taxon>
        <taxon>Metazoa</taxon>
        <taxon>Ecdysozoa</taxon>
        <taxon>Arthropoda</taxon>
        <taxon>Hexapoda</taxon>
        <taxon>Insecta</taxon>
        <taxon>Pterygota</taxon>
        <taxon>Neoptera</taxon>
        <taxon>Endopterygota</taxon>
        <taxon>Diptera</taxon>
        <taxon>Brachycera</taxon>
        <taxon>Muscomorpha</taxon>
        <taxon>Oestroidea</taxon>
        <taxon>Calliphoridae</taxon>
        <taxon>Luciliinae</taxon>
        <taxon>Lucilia</taxon>
    </lineage>
</organism>
<protein>
    <submittedName>
        <fullName evidence="1">Uncharacterized protein</fullName>
    </submittedName>
</protein>
<name>A0A0L0C7E2_LUCCU</name>
<dbReference type="AlphaFoldDB" id="A0A0L0C7E2"/>
<dbReference type="EMBL" id="JRES01000819">
    <property type="protein sequence ID" value="KNC28172.1"/>
    <property type="molecule type" value="Genomic_DNA"/>
</dbReference>
<sequence length="371" mass="41089">MDLKLNTERNRGLSLDDDNFSNISRISYGLHNSLNSACNSDSECSGPISVRDMIQHYNKQFQREDCNQSNHKIKYKINSAKRPHQSQHLLAATTSSYCGLNNYGSHIKSKQFTDQLENKSLMVFDEHNDPTAITCCKNCTACLCCQNRSRTNSTTNKMLSSNSLQANNENCGTNVSAGGVSLRSSSTKCNKINAKDTHILAVKNCTNINDVTTAADINASNSNKPTILNDFHSSAAELNKDSYSTNSNNGLFNKHNSQVVVMEQNKQKNRLLSTDSVEEAKICQQPTIETSYQSKTTIAKTSSGVRIIIDIFFDQERCSNNVNDIVGSRVETDIPQSRILSEFQRQTLAANENSNPKIVNTAESTTSYHGL</sequence>
<accession>A0A0L0C7E2</accession>
<dbReference type="OrthoDB" id="8048686at2759"/>
<proteinExistence type="predicted"/>
<evidence type="ECO:0000313" key="2">
    <source>
        <dbReference type="Proteomes" id="UP000037069"/>
    </source>
</evidence>
<gene>
    <name evidence="1" type="ORF">FF38_04343</name>
</gene>